<organism evidence="3 4">
    <name type="scientific">Candidatus Phosphoribacter hodrii</name>
    <dbReference type="NCBI Taxonomy" id="2953743"/>
    <lineage>
        <taxon>Bacteria</taxon>
        <taxon>Bacillati</taxon>
        <taxon>Actinomycetota</taxon>
        <taxon>Actinomycetes</taxon>
        <taxon>Micrococcales</taxon>
        <taxon>Dermatophilaceae</taxon>
        <taxon>Candidatus Phosphoribacter</taxon>
    </lineage>
</organism>
<dbReference type="SUPFAM" id="SSF53474">
    <property type="entry name" value="alpha/beta-Hydrolases"/>
    <property type="match status" value="1"/>
</dbReference>
<dbReference type="AlphaFoldDB" id="A0A935IV37"/>
<name>A0A935IV37_9MICO</name>
<dbReference type="PANTHER" id="PTHR48081:SF8">
    <property type="entry name" value="ALPHA_BETA HYDROLASE FOLD-3 DOMAIN-CONTAINING PROTEIN-RELATED"/>
    <property type="match status" value="1"/>
</dbReference>
<dbReference type="InterPro" id="IPR013094">
    <property type="entry name" value="AB_hydrolase_3"/>
</dbReference>
<dbReference type="InterPro" id="IPR029058">
    <property type="entry name" value="AB_hydrolase_fold"/>
</dbReference>
<dbReference type="PANTHER" id="PTHR48081">
    <property type="entry name" value="AB HYDROLASE SUPERFAMILY PROTEIN C4A8.06C"/>
    <property type="match status" value="1"/>
</dbReference>
<evidence type="ECO:0000313" key="3">
    <source>
        <dbReference type="EMBL" id="MBK7273303.1"/>
    </source>
</evidence>
<gene>
    <name evidence="3" type="ORF">IPI13_09090</name>
</gene>
<protein>
    <submittedName>
        <fullName evidence="3">Alpha/beta hydrolase</fullName>
    </submittedName>
</protein>
<dbReference type="InterPro" id="IPR050300">
    <property type="entry name" value="GDXG_lipolytic_enzyme"/>
</dbReference>
<accession>A0A935IV37</accession>
<keyword evidence="1 3" id="KW-0378">Hydrolase</keyword>
<feature type="domain" description="Alpha/beta hydrolase fold-3" evidence="2">
    <location>
        <begin position="88"/>
        <end position="293"/>
    </location>
</feature>
<sequence length="328" mass="35158">MLPGPLDPEVGAVLDAIPRLDLRDLQRARTERIHLARAGQAGWQPPEGVEISERQVPAGSRPRVRVVTPTLAPSHPTDPTDHPTRPALVWLHGGGHVMGTVWQDDPRLCRWALDTGAVVVAVDWRWAPEHPYPAALDDACAALRWCLAGADDLDIDPARVVVAGASSGGGLAAGAALRCRDEGDPPLRAQVLIYPMLDDRGDTPSARTCTDPRVWNDESNSRAWAAYLSGWSRPIPGYAAPARASDLTGLPPTWLATGALDLFRDEDLEYAARLLAAGVPTELHVYAGAVHGFDLFAPNAGVSVRFRAELDAAMRAALTADTGWASLR</sequence>
<reference evidence="3 4" key="1">
    <citation type="submission" date="2020-10" db="EMBL/GenBank/DDBJ databases">
        <title>Connecting structure to function with the recovery of over 1000 high-quality activated sludge metagenome-assembled genomes encoding full-length rRNA genes using long-read sequencing.</title>
        <authorList>
            <person name="Singleton C.M."/>
            <person name="Petriglieri F."/>
            <person name="Kristensen J.M."/>
            <person name="Kirkegaard R.H."/>
            <person name="Michaelsen T.Y."/>
            <person name="Andersen M.H."/>
            <person name="Karst S.M."/>
            <person name="Dueholm M.S."/>
            <person name="Nielsen P.H."/>
            <person name="Albertsen M."/>
        </authorList>
    </citation>
    <scope>NUCLEOTIDE SEQUENCE [LARGE SCALE GENOMIC DNA]</scope>
    <source>
        <strain evidence="3">Ega_18-Q3-R5-49_MAXAC.001</strain>
    </source>
</reference>
<evidence type="ECO:0000256" key="1">
    <source>
        <dbReference type="ARBA" id="ARBA00022801"/>
    </source>
</evidence>
<dbReference type="EMBL" id="JADJIB010000003">
    <property type="protein sequence ID" value="MBK7273303.1"/>
    <property type="molecule type" value="Genomic_DNA"/>
</dbReference>
<comment type="caution">
    <text evidence="3">The sequence shown here is derived from an EMBL/GenBank/DDBJ whole genome shotgun (WGS) entry which is preliminary data.</text>
</comment>
<dbReference type="Pfam" id="PF07859">
    <property type="entry name" value="Abhydrolase_3"/>
    <property type="match status" value="1"/>
</dbReference>
<proteinExistence type="predicted"/>
<dbReference type="GO" id="GO:0016787">
    <property type="term" value="F:hydrolase activity"/>
    <property type="evidence" value="ECO:0007669"/>
    <property type="project" value="UniProtKB-KW"/>
</dbReference>
<dbReference type="Gene3D" id="3.40.50.1820">
    <property type="entry name" value="alpha/beta hydrolase"/>
    <property type="match status" value="1"/>
</dbReference>
<evidence type="ECO:0000259" key="2">
    <source>
        <dbReference type="Pfam" id="PF07859"/>
    </source>
</evidence>
<dbReference type="Proteomes" id="UP000726105">
    <property type="component" value="Unassembled WGS sequence"/>
</dbReference>
<evidence type="ECO:0000313" key="4">
    <source>
        <dbReference type="Proteomes" id="UP000726105"/>
    </source>
</evidence>